<evidence type="ECO:0000259" key="4">
    <source>
        <dbReference type="Pfam" id="PF00139"/>
    </source>
</evidence>
<dbReference type="EMBL" id="OY731400">
    <property type="protein sequence ID" value="CAJ1936166.1"/>
    <property type="molecule type" value="Genomic_DNA"/>
</dbReference>
<comment type="similarity">
    <text evidence="1">Belongs to the leguminous lectin family.</text>
</comment>
<dbReference type="InterPro" id="IPR019825">
    <property type="entry name" value="Lectin_legB_Mn/Ca_BS"/>
</dbReference>
<organism evidence="5 6">
    <name type="scientific">Sphenostylis stenocarpa</name>
    <dbReference type="NCBI Taxonomy" id="92480"/>
    <lineage>
        <taxon>Eukaryota</taxon>
        <taxon>Viridiplantae</taxon>
        <taxon>Streptophyta</taxon>
        <taxon>Embryophyta</taxon>
        <taxon>Tracheophyta</taxon>
        <taxon>Spermatophyta</taxon>
        <taxon>Magnoliopsida</taxon>
        <taxon>eudicotyledons</taxon>
        <taxon>Gunneridae</taxon>
        <taxon>Pentapetalae</taxon>
        <taxon>rosids</taxon>
        <taxon>fabids</taxon>
        <taxon>Fabales</taxon>
        <taxon>Fabaceae</taxon>
        <taxon>Papilionoideae</taxon>
        <taxon>50 kb inversion clade</taxon>
        <taxon>NPAAA clade</taxon>
        <taxon>indigoferoid/millettioid clade</taxon>
        <taxon>Phaseoleae</taxon>
        <taxon>Sphenostylis</taxon>
    </lineage>
</organism>
<evidence type="ECO:0000313" key="5">
    <source>
        <dbReference type="EMBL" id="CAJ1936166.1"/>
    </source>
</evidence>
<dbReference type="Gene3D" id="2.60.120.200">
    <property type="match status" value="1"/>
</dbReference>
<dbReference type="SUPFAM" id="SSF49899">
    <property type="entry name" value="Concanavalin A-like lectins/glucanases"/>
    <property type="match status" value="1"/>
</dbReference>
<dbReference type="GO" id="GO:0030246">
    <property type="term" value="F:carbohydrate binding"/>
    <property type="evidence" value="ECO:0007669"/>
    <property type="project" value="UniProtKB-KW"/>
</dbReference>
<feature type="domain" description="Legume lectin" evidence="4">
    <location>
        <begin position="31"/>
        <end position="278"/>
    </location>
</feature>
<evidence type="ECO:0000256" key="3">
    <source>
        <dbReference type="SAM" id="Phobius"/>
    </source>
</evidence>
<evidence type="ECO:0000256" key="2">
    <source>
        <dbReference type="ARBA" id="ARBA00022734"/>
    </source>
</evidence>
<keyword evidence="3" id="KW-0472">Membrane</keyword>
<dbReference type="PANTHER" id="PTHR32401:SF49">
    <property type="entry name" value="OS10G0129200 PROTEIN"/>
    <property type="match status" value="1"/>
</dbReference>
<dbReference type="AlphaFoldDB" id="A0AA86RZ69"/>
<dbReference type="PROSITE" id="PS00307">
    <property type="entry name" value="LECTIN_LEGUME_BETA"/>
    <property type="match status" value="1"/>
</dbReference>
<feature type="transmembrane region" description="Helical" evidence="3">
    <location>
        <begin position="287"/>
        <end position="310"/>
    </location>
</feature>
<keyword evidence="3" id="KW-0812">Transmembrane</keyword>
<evidence type="ECO:0000256" key="1">
    <source>
        <dbReference type="ARBA" id="ARBA00007606"/>
    </source>
</evidence>
<dbReference type="InterPro" id="IPR013320">
    <property type="entry name" value="ConA-like_dom_sf"/>
</dbReference>
<name>A0AA86RZ69_9FABA</name>
<dbReference type="CDD" id="cd06899">
    <property type="entry name" value="lectin_legume_LecRK_Arcelin_ConA"/>
    <property type="match status" value="1"/>
</dbReference>
<dbReference type="InterPro" id="IPR050258">
    <property type="entry name" value="Leguminous_Lectin"/>
</dbReference>
<reference evidence="5" key="1">
    <citation type="submission" date="2023-10" db="EMBL/GenBank/DDBJ databases">
        <authorList>
            <person name="Domelevo Entfellner J.-B."/>
        </authorList>
    </citation>
    <scope>NUCLEOTIDE SEQUENCE</scope>
</reference>
<dbReference type="PANTHER" id="PTHR32401">
    <property type="entry name" value="CONCANAVALIN A-LIKE LECTIN FAMILY PROTEIN"/>
    <property type="match status" value="1"/>
</dbReference>
<accession>A0AA86RZ69</accession>
<dbReference type="Gramene" id="rna-AYBTSS11_LOCUS7339">
    <property type="protein sequence ID" value="CAJ1936166.1"/>
    <property type="gene ID" value="gene-AYBTSS11_LOCUS7339"/>
</dbReference>
<proteinExistence type="inferred from homology"/>
<keyword evidence="3" id="KW-1133">Transmembrane helix</keyword>
<dbReference type="Pfam" id="PF00139">
    <property type="entry name" value="Lectin_legB"/>
    <property type="match status" value="1"/>
</dbReference>
<dbReference type="Proteomes" id="UP001189624">
    <property type="component" value="Chromosome 3"/>
</dbReference>
<evidence type="ECO:0000313" key="6">
    <source>
        <dbReference type="Proteomes" id="UP001189624"/>
    </source>
</evidence>
<gene>
    <name evidence="5" type="ORF">AYBTSS11_LOCUS7339</name>
</gene>
<keyword evidence="6" id="KW-1185">Reference proteome</keyword>
<dbReference type="InterPro" id="IPR001220">
    <property type="entry name" value="Legume_lectin_dom"/>
</dbReference>
<keyword evidence="2" id="KW-0430">Lectin</keyword>
<protein>
    <recommendedName>
        <fullName evidence="4">Legume lectin domain-containing protein</fullName>
    </recommendedName>
</protein>
<sequence>MAGCRWHIGVVFGRTILFILIINIANVQPHSFDCPNFSSTYVKKLKLEGNASTLGSAIQLTTNATENGSGTVGRVTYPEQISLWDNSSDELKDFTTNFSFVVSSNQNHYGDGLAFFLASPNLPSADDENVRGGGLGIGLVDGRVNLIDPDYQFVAVEFDTYSDNWDPYGSHVGVNINAMKSQIFETWSPNTGKVCNCSIVYNSRKNILIVSFTRYNFGSGNITQSIQHLAYPVNIRDQLPKSVIVGISAATGEYAEELTLLSWSFSTRTRPPIQVNSKKKNKLISSIMLQGIGIGTGLFFILSGLVYILLWRMNKGKEKSISRLEMDDELHTRPKEISYQELAAATCWKSASGLKHVHIFF</sequence>